<organism evidence="4 5">
    <name type="scientific">Paraburkholderia phenazinium</name>
    <dbReference type="NCBI Taxonomy" id="60549"/>
    <lineage>
        <taxon>Bacteria</taxon>
        <taxon>Pseudomonadati</taxon>
        <taxon>Pseudomonadota</taxon>
        <taxon>Betaproteobacteria</taxon>
        <taxon>Burkholderiales</taxon>
        <taxon>Burkholderiaceae</taxon>
        <taxon>Paraburkholderia</taxon>
    </lineage>
</organism>
<dbReference type="RefSeq" id="WP_074264235.1">
    <property type="nucleotide sequence ID" value="NZ_FSRM01000001.1"/>
</dbReference>
<proteinExistence type="predicted"/>
<dbReference type="InterPro" id="IPR000160">
    <property type="entry name" value="GGDEF_dom"/>
</dbReference>
<keyword evidence="2" id="KW-1133">Transmembrane helix</keyword>
<protein>
    <submittedName>
        <fullName evidence="4">Diguanylate cyclase (GGDEF) domain-containing protein</fullName>
    </submittedName>
</protein>
<dbReference type="NCBIfam" id="TIGR00254">
    <property type="entry name" value="GGDEF"/>
    <property type="match status" value="1"/>
</dbReference>
<feature type="transmembrane region" description="Helical" evidence="2">
    <location>
        <begin position="184"/>
        <end position="203"/>
    </location>
</feature>
<dbReference type="PROSITE" id="PS50887">
    <property type="entry name" value="GGDEF"/>
    <property type="match status" value="1"/>
</dbReference>
<dbReference type="PANTHER" id="PTHR46663">
    <property type="entry name" value="DIGUANYLATE CYCLASE DGCT-RELATED"/>
    <property type="match status" value="1"/>
</dbReference>
<dbReference type="CDD" id="cd01949">
    <property type="entry name" value="GGDEF"/>
    <property type="match status" value="1"/>
</dbReference>
<dbReference type="InterPro" id="IPR043128">
    <property type="entry name" value="Rev_trsase/Diguanyl_cyclase"/>
</dbReference>
<evidence type="ECO:0000313" key="5">
    <source>
        <dbReference type="Proteomes" id="UP000184693"/>
    </source>
</evidence>
<dbReference type="EMBL" id="FSRM01000001">
    <property type="protein sequence ID" value="SIO03138.1"/>
    <property type="molecule type" value="Genomic_DNA"/>
</dbReference>
<evidence type="ECO:0000259" key="3">
    <source>
        <dbReference type="PROSITE" id="PS50887"/>
    </source>
</evidence>
<dbReference type="SUPFAM" id="SSF55073">
    <property type="entry name" value="Nucleotide cyclase"/>
    <property type="match status" value="1"/>
</dbReference>
<dbReference type="Proteomes" id="UP000184693">
    <property type="component" value="Unassembled WGS sequence"/>
</dbReference>
<feature type="transmembrane region" description="Helical" evidence="2">
    <location>
        <begin position="35"/>
        <end position="57"/>
    </location>
</feature>
<evidence type="ECO:0000313" key="4">
    <source>
        <dbReference type="EMBL" id="SIO03138.1"/>
    </source>
</evidence>
<dbReference type="Pfam" id="PF00990">
    <property type="entry name" value="GGDEF"/>
    <property type="match status" value="1"/>
</dbReference>
<dbReference type="OrthoDB" id="9812260at2"/>
<evidence type="ECO:0000256" key="1">
    <source>
        <dbReference type="SAM" id="MobiDB-lite"/>
    </source>
</evidence>
<gene>
    <name evidence="4" type="ORF">SAMN05444168_2158</name>
</gene>
<dbReference type="AlphaFoldDB" id="A0A1N6G6I9"/>
<dbReference type="SMART" id="SM00267">
    <property type="entry name" value="GGDEF"/>
    <property type="match status" value="1"/>
</dbReference>
<dbReference type="Gene3D" id="3.30.70.270">
    <property type="match status" value="1"/>
</dbReference>
<feature type="region of interest" description="Disordered" evidence="1">
    <location>
        <begin position="1"/>
        <end position="21"/>
    </location>
</feature>
<reference evidence="4 5" key="1">
    <citation type="submission" date="2016-11" db="EMBL/GenBank/DDBJ databases">
        <authorList>
            <person name="Jaros S."/>
            <person name="Januszkiewicz K."/>
            <person name="Wedrychowicz H."/>
        </authorList>
    </citation>
    <scope>NUCLEOTIDE SEQUENCE [LARGE SCALE GENOMIC DNA]</scope>
    <source>
        <strain evidence="4 5">GAS86</strain>
    </source>
</reference>
<feature type="domain" description="GGDEF" evidence="3">
    <location>
        <begin position="252"/>
        <end position="384"/>
    </location>
</feature>
<dbReference type="PANTHER" id="PTHR46663:SF2">
    <property type="entry name" value="GGDEF DOMAIN-CONTAINING PROTEIN"/>
    <property type="match status" value="1"/>
</dbReference>
<dbReference type="InterPro" id="IPR029787">
    <property type="entry name" value="Nucleotide_cyclase"/>
</dbReference>
<keyword evidence="2" id="KW-0812">Transmembrane</keyword>
<sequence>MATEASRTRTSTPTREPRLAAPAARKPAFTVRFGWGPAALAGIALLCLLSGLLVLAVQIKAIFSDQLKQEYTGLVLDAIGRAESARDLATARQPLTGDSGDSNAEPRDYRNARIGLAARLASVAAIVNVDPAGAPHIPQRALSPDANFDDTDALLRSQSAYWRTRRDLVSADLHTRISHVARTLMVLSALIFSALVTALGMYAKRTRQLARESHRFEFAALHDPLTGLPNRRHLFDTLARTPPVARSDPLGHTLAVLYIDLDGFKQVNDSRGHRTGDEFLIAVARRFRKSVRPVDVVARIGGDEFAVLVRGFSMDAELGSIAERLIACVVDTGEQMRIGFVSASIGIASFPQPVEDYRHLLAAADETMYQVKRKGKNGYAFAMPVERSEAL</sequence>
<keyword evidence="2" id="KW-0472">Membrane</keyword>
<accession>A0A1N6G6I9</accession>
<name>A0A1N6G6I9_9BURK</name>
<dbReference type="InterPro" id="IPR052163">
    <property type="entry name" value="DGC-Regulatory_Protein"/>
</dbReference>
<evidence type="ECO:0000256" key="2">
    <source>
        <dbReference type="SAM" id="Phobius"/>
    </source>
</evidence>